<dbReference type="PROSITE" id="PS00070">
    <property type="entry name" value="ALDEHYDE_DEHYDR_CYS"/>
    <property type="match status" value="1"/>
</dbReference>
<dbReference type="STRING" id="1081102.A0A167RX73"/>
<keyword evidence="9" id="KW-1185">Reference proteome</keyword>
<dbReference type="Proteomes" id="UP000076874">
    <property type="component" value="Unassembled WGS sequence"/>
</dbReference>
<dbReference type="EMBL" id="AZHD01000011">
    <property type="protein sequence ID" value="OAA59029.1"/>
    <property type="molecule type" value="Genomic_DNA"/>
</dbReference>
<feature type="active site" evidence="5">
    <location>
        <position position="255"/>
    </location>
</feature>
<dbReference type="InterPro" id="IPR015590">
    <property type="entry name" value="Aldehyde_DH_dom"/>
</dbReference>
<dbReference type="Gene3D" id="3.40.605.10">
    <property type="entry name" value="Aldehyde Dehydrogenase, Chain A, domain 1"/>
    <property type="match status" value="2"/>
</dbReference>
<dbReference type="InterPro" id="IPR029510">
    <property type="entry name" value="Ald_DH_CS_GLU"/>
</dbReference>
<dbReference type="InterPro" id="IPR016163">
    <property type="entry name" value="Ald_DH_C"/>
</dbReference>
<dbReference type="FunFam" id="3.40.605.10:FF:000007">
    <property type="entry name" value="NAD/NADP-dependent betaine aldehyde dehydrogenase"/>
    <property type="match status" value="1"/>
</dbReference>
<dbReference type="GO" id="GO:0004029">
    <property type="term" value="F:aldehyde dehydrogenase (NAD+) activity"/>
    <property type="evidence" value="ECO:0007669"/>
    <property type="project" value="UniProtKB-EC"/>
</dbReference>
<dbReference type="PANTHER" id="PTHR11699">
    <property type="entry name" value="ALDEHYDE DEHYDROGENASE-RELATED"/>
    <property type="match status" value="1"/>
</dbReference>
<name>A0A167RX73_9HYPO</name>
<dbReference type="AlphaFoldDB" id="A0A167RX73"/>
<comment type="similarity">
    <text evidence="1 6">Belongs to the aldehyde dehydrogenase family.</text>
</comment>
<protein>
    <recommendedName>
        <fullName evidence="3">aldehyde dehydrogenase (NAD(+))</fullName>
        <ecNumber evidence="3">1.2.1.3</ecNumber>
    </recommendedName>
</protein>
<comment type="catalytic activity">
    <reaction evidence="4">
        <text>an aldehyde + NAD(+) + H2O = a carboxylate + NADH + 2 H(+)</text>
        <dbReference type="Rhea" id="RHEA:16185"/>
        <dbReference type="ChEBI" id="CHEBI:15377"/>
        <dbReference type="ChEBI" id="CHEBI:15378"/>
        <dbReference type="ChEBI" id="CHEBI:17478"/>
        <dbReference type="ChEBI" id="CHEBI:29067"/>
        <dbReference type="ChEBI" id="CHEBI:57540"/>
        <dbReference type="ChEBI" id="CHEBI:57945"/>
        <dbReference type="EC" id="1.2.1.3"/>
    </reaction>
</comment>
<proteinExistence type="inferred from homology"/>
<dbReference type="InterPro" id="IPR044086">
    <property type="entry name" value="LUC3-like"/>
</dbReference>
<keyword evidence="2 6" id="KW-0560">Oxidoreductase</keyword>
<evidence type="ECO:0000256" key="5">
    <source>
        <dbReference type="PROSITE-ProRule" id="PRU10007"/>
    </source>
</evidence>
<evidence type="ECO:0000313" key="8">
    <source>
        <dbReference type="EMBL" id="OAA59029.1"/>
    </source>
</evidence>
<dbReference type="PROSITE" id="PS00687">
    <property type="entry name" value="ALDEHYDE_DEHYDR_GLU"/>
    <property type="match status" value="1"/>
</dbReference>
<sequence length="454" mass="48433">MGSNKTSPACLNFDTFYNVIGGALAKTAETISSPNPSTLVDNPPCPLSTAEDVDRAVESARLAALLWRQKPWSERQAALVAFADALETLADDFVEMNVKEQGKPLWMGRHEFAEAIKFLRGASVLTLPDMDVETTKAPYRKVFTRYLPLGVAVGIVPWNFPVFLAVSKLGPAVLAGNAFILKPSPSTPYTGLKLAELAQRFFPPGVVQALSGDESLGPLLTTHRGVDKVSFTGSTATGKRVMASCSGTLKRVTLELGGNDAAIVCADVDPAVVGPKVAMLALANSGQICVAVKRVFVHDSIYADVLASMVAFVKTLPVGDGLDQNVMLGPVTNGLQSDRVKDLLADIETEQHTIAVGGPVFPVLGWSDEAEVIRRVNDTDMGLGASIWTKDISRAERMSRQLMVGNVWINTHAELQANASFGGHKHSGLGVAFGVDGLKAYCNAQTVYVTHLDK</sequence>
<dbReference type="EC" id="1.2.1.3" evidence="3"/>
<evidence type="ECO:0000256" key="3">
    <source>
        <dbReference type="ARBA" id="ARBA00024226"/>
    </source>
</evidence>
<dbReference type="InterPro" id="IPR016161">
    <property type="entry name" value="Ald_DH/histidinol_DH"/>
</dbReference>
<evidence type="ECO:0000313" key="9">
    <source>
        <dbReference type="Proteomes" id="UP000076874"/>
    </source>
</evidence>
<dbReference type="Pfam" id="PF00171">
    <property type="entry name" value="Aldedh"/>
    <property type="match status" value="1"/>
</dbReference>
<evidence type="ECO:0000259" key="7">
    <source>
        <dbReference type="Pfam" id="PF00171"/>
    </source>
</evidence>
<reference evidence="8 9" key="1">
    <citation type="journal article" date="2016" name="Genome Biol. Evol.">
        <title>Divergent and convergent evolution of fungal pathogenicity.</title>
        <authorList>
            <person name="Shang Y."/>
            <person name="Xiao G."/>
            <person name="Zheng P."/>
            <person name="Cen K."/>
            <person name="Zhan S."/>
            <person name="Wang C."/>
        </authorList>
    </citation>
    <scope>NUCLEOTIDE SEQUENCE [LARGE SCALE GENOMIC DNA]</scope>
    <source>
        <strain evidence="8 9">RCEF 264</strain>
    </source>
</reference>
<dbReference type="CDD" id="cd07106">
    <property type="entry name" value="ALDH_AldA-AAD23400"/>
    <property type="match status" value="1"/>
</dbReference>
<dbReference type="InterPro" id="IPR016160">
    <property type="entry name" value="Ald_DH_CS_CYS"/>
</dbReference>
<accession>A0A167RX73</accession>
<evidence type="ECO:0000256" key="6">
    <source>
        <dbReference type="RuleBase" id="RU003345"/>
    </source>
</evidence>
<dbReference type="SUPFAM" id="SSF53720">
    <property type="entry name" value="ALDH-like"/>
    <property type="match status" value="1"/>
</dbReference>
<comment type="caution">
    <text evidence="8">The sequence shown here is derived from an EMBL/GenBank/DDBJ whole genome shotgun (WGS) entry which is preliminary data.</text>
</comment>
<dbReference type="OrthoDB" id="310895at2759"/>
<evidence type="ECO:0000256" key="4">
    <source>
        <dbReference type="ARBA" id="ARBA00049194"/>
    </source>
</evidence>
<gene>
    <name evidence="8" type="ORF">SPI_06231</name>
</gene>
<feature type="domain" description="Aldehyde dehydrogenase" evidence="7">
    <location>
        <begin position="28"/>
        <end position="358"/>
    </location>
</feature>
<dbReference type="Gene3D" id="3.40.309.10">
    <property type="entry name" value="Aldehyde Dehydrogenase, Chain A, domain 2"/>
    <property type="match status" value="2"/>
</dbReference>
<organism evidence="8 9">
    <name type="scientific">Niveomyces insectorum RCEF 264</name>
    <dbReference type="NCBI Taxonomy" id="1081102"/>
    <lineage>
        <taxon>Eukaryota</taxon>
        <taxon>Fungi</taxon>
        <taxon>Dikarya</taxon>
        <taxon>Ascomycota</taxon>
        <taxon>Pezizomycotina</taxon>
        <taxon>Sordariomycetes</taxon>
        <taxon>Hypocreomycetidae</taxon>
        <taxon>Hypocreales</taxon>
        <taxon>Cordycipitaceae</taxon>
        <taxon>Niveomyces</taxon>
    </lineage>
</organism>
<dbReference type="InterPro" id="IPR016162">
    <property type="entry name" value="Ald_DH_N"/>
</dbReference>
<evidence type="ECO:0000256" key="2">
    <source>
        <dbReference type="ARBA" id="ARBA00023002"/>
    </source>
</evidence>
<evidence type="ECO:0000256" key="1">
    <source>
        <dbReference type="ARBA" id="ARBA00009986"/>
    </source>
</evidence>